<comment type="caution">
    <text evidence="4">The sequence shown here is derived from an EMBL/GenBank/DDBJ whole genome shotgun (WGS) entry which is preliminary data.</text>
</comment>
<dbReference type="PANTHER" id="PTHR42659:SF9">
    <property type="entry name" value="XANTHINE DEHYDROGENASE FAD-BINDING SUBUNIT XDHB-RELATED"/>
    <property type="match status" value="1"/>
</dbReference>
<dbReference type="GO" id="GO:0002197">
    <property type="term" value="C:xanthine dehydrogenase complex"/>
    <property type="evidence" value="ECO:0007669"/>
    <property type="project" value="InterPro"/>
</dbReference>
<evidence type="ECO:0000313" key="4">
    <source>
        <dbReference type="EMBL" id="OEH80816.1"/>
    </source>
</evidence>
<dbReference type="Gene3D" id="3.30.390.50">
    <property type="entry name" value="CO dehydrogenase flavoprotein, C-terminal domain"/>
    <property type="match status" value="1"/>
</dbReference>
<dbReference type="Gene3D" id="3.30.43.10">
    <property type="entry name" value="Uridine Diphospho-n-acetylenolpyruvylglucosamine Reductase, domain 2"/>
    <property type="match status" value="1"/>
</dbReference>
<dbReference type="SMART" id="SM01092">
    <property type="entry name" value="CO_deh_flav_C"/>
    <property type="match status" value="1"/>
</dbReference>
<dbReference type="GO" id="GO:0004854">
    <property type="term" value="F:xanthine dehydrogenase activity"/>
    <property type="evidence" value="ECO:0007669"/>
    <property type="project" value="InterPro"/>
</dbReference>
<dbReference type="Pfam" id="PF03450">
    <property type="entry name" value="CO_deh_flav_C"/>
    <property type="match status" value="1"/>
</dbReference>
<dbReference type="OrthoDB" id="9774454at2"/>
<feature type="domain" description="FAD-binding PCMH-type" evidence="3">
    <location>
        <begin position="1"/>
        <end position="178"/>
    </location>
</feature>
<evidence type="ECO:0000313" key="5">
    <source>
        <dbReference type="Proteomes" id="UP000095256"/>
    </source>
</evidence>
<organism evidence="4 5">
    <name type="scientific">Enterococcus rivorum</name>
    <dbReference type="NCBI Taxonomy" id="762845"/>
    <lineage>
        <taxon>Bacteria</taxon>
        <taxon>Bacillati</taxon>
        <taxon>Bacillota</taxon>
        <taxon>Bacilli</taxon>
        <taxon>Lactobacillales</taxon>
        <taxon>Enterococcaceae</taxon>
        <taxon>Enterococcus</taxon>
    </lineage>
</organism>
<dbReference type="NCBIfam" id="NF043083">
    <property type="entry name" value="XdhB_XDHase"/>
    <property type="match status" value="1"/>
</dbReference>
<dbReference type="GO" id="GO:0071949">
    <property type="term" value="F:FAD binding"/>
    <property type="evidence" value="ECO:0007669"/>
    <property type="project" value="InterPro"/>
</dbReference>
<dbReference type="InterPro" id="IPR036683">
    <property type="entry name" value="CO_DH_flav_C_dom_sf"/>
</dbReference>
<keyword evidence="1" id="KW-0285">Flavoprotein</keyword>
<dbReference type="InterPro" id="IPR051312">
    <property type="entry name" value="Diverse_Substr_Oxidored"/>
</dbReference>
<dbReference type="InterPro" id="IPR036318">
    <property type="entry name" value="FAD-bd_PCMH-like_sf"/>
</dbReference>
<dbReference type="InterPro" id="IPR016169">
    <property type="entry name" value="FAD-bd_PCMH_sub2"/>
</dbReference>
<accession>A0A1E5KSH9</accession>
<dbReference type="STRING" id="762845.BCR26_06180"/>
<dbReference type="InterPro" id="IPR016167">
    <property type="entry name" value="FAD-bd_PCMH_sub1"/>
</dbReference>
<dbReference type="PROSITE" id="PS51387">
    <property type="entry name" value="FAD_PCMH"/>
    <property type="match status" value="1"/>
</dbReference>
<dbReference type="SUPFAM" id="SSF56176">
    <property type="entry name" value="FAD-binding/transporter-associated domain-like"/>
    <property type="match status" value="1"/>
</dbReference>
<evidence type="ECO:0000256" key="1">
    <source>
        <dbReference type="ARBA" id="ARBA00022630"/>
    </source>
</evidence>
<evidence type="ECO:0000256" key="2">
    <source>
        <dbReference type="ARBA" id="ARBA00023002"/>
    </source>
</evidence>
<dbReference type="SUPFAM" id="SSF55447">
    <property type="entry name" value="CO dehydrogenase flavoprotein C-terminal domain-like"/>
    <property type="match status" value="1"/>
</dbReference>
<proteinExistence type="predicted"/>
<dbReference type="RefSeq" id="WP_069700103.1">
    <property type="nucleotide sequence ID" value="NZ_JAGGMA010000006.1"/>
</dbReference>
<keyword evidence="2" id="KW-0560">Oxidoreductase</keyword>
<dbReference type="PANTHER" id="PTHR42659">
    <property type="entry name" value="XANTHINE DEHYDROGENASE SUBUNIT C-RELATED"/>
    <property type="match status" value="1"/>
</dbReference>
<gene>
    <name evidence="4" type="ORF">BCR26_06180</name>
</gene>
<reference evidence="4 5" key="1">
    <citation type="submission" date="2016-09" db="EMBL/GenBank/DDBJ databases">
        <authorList>
            <person name="Capua I."/>
            <person name="De Benedictis P."/>
            <person name="Joannis T."/>
            <person name="Lombin L.H."/>
            <person name="Cattoli G."/>
        </authorList>
    </citation>
    <scope>NUCLEOTIDE SEQUENCE [LARGE SCALE GENOMIC DNA]</scope>
    <source>
        <strain evidence="4 5">LMG 25899</strain>
    </source>
</reference>
<dbReference type="InterPro" id="IPR005107">
    <property type="entry name" value="CO_DH_flav_C"/>
</dbReference>
<evidence type="ECO:0000259" key="3">
    <source>
        <dbReference type="PROSITE" id="PS51387"/>
    </source>
</evidence>
<dbReference type="Gene3D" id="3.30.465.10">
    <property type="match status" value="1"/>
</dbReference>
<sequence>MFDIKSYTEANTLKELFEILDNNHDARIVSGGTDILIKNRDRDQNFIGKDLVGVTRIPELHGIHLDAEETLCIGAASSFTNVSNNELTKQLAATLAYAVSTVGGPQTRNAGTIGGNVCNGATSGDSGATLFAYNAILEVQNSRETKNIPIQEFYLGPGKVNLNQGDVLVKIKIKKEDYHQLNGHYTKFAQRKALDIANLSCATLIKEKNGVIEDLRIAYGVAGPVPIRATIAEEFAIGKKISEELLNEIGEKCLESTKARTSWRASKEYREHLIQLLPVRNITTALGGN</sequence>
<dbReference type="Pfam" id="PF00941">
    <property type="entry name" value="FAD_binding_5"/>
    <property type="match status" value="1"/>
</dbReference>
<dbReference type="Proteomes" id="UP000095256">
    <property type="component" value="Unassembled WGS sequence"/>
</dbReference>
<keyword evidence="5" id="KW-1185">Reference proteome</keyword>
<dbReference type="EMBL" id="MIEK01000078">
    <property type="protein sequence ID" value="OEH80816.1"/>
    <property type="molecule type" value="Genomic_DNA"/>
</dbReference>
<dbReference type="InterPro" id="IPR002346">
    <property type="entry name" value="Mopterin_DH_FAD-bd"/>
</dbReference>
<dbReference type="InterPro" id="IPR050031">
    <property type="entry name" value="XdhB_XDHase"/>
</dbReference>
<dbReference type="InterPro" id="IPR016166">
    <property type="entry name" value="FAD-bd_PCMH"/>
</dbReference>
<protein>
    <submittedName>
        <fullName evidence="4">Xanthine dehydrogenase FAD-binding subunit XdhB</fullName>
    </submittedName>
</protein>
<name>A0A1E5KSH9_9ENTE</name>
<dbReference type="NCBIfam" id="NF007427">
    <property type="entry name" value="PRK09971.1"/>
    <property type="match status" value="1"/>
</dbReference>
<dbReference type="AlphaFoldDB" id="A0A1E5KSH9"/>